<dbReference type="Pfam" id="PF02592">
    <property type="entry name" value="Vut_1"/>
    <property type="match status" value="1"/>
</dbReference>
<proteinExistence type="inferred from homology"/>
<dbReference type="RefSeq" id="WP_217064347.1">
    <property type="nucleotide sequence ID" value="NZ_JAHQCS010000030.1"/>
</dbReference>
<dbReference type="NCBIfam" id="TIGR00697">
    <property type="entry name" value="queuosine precursor transporter"/>
    <property type="match status" value="1"/>
</dbReference>
<evidence type="ECO:0000313" key="3">
    <source>
        <dbReference type="Proteomes" id="UP000784880"/>
    </source>
</evidence>
<feature type="transmembrane region" description="Helical" evidence="1">
    <location>
        <begin position="73"/>
        <end position="92"/>
    </location>
</feature>
<evidence type="ECO:0000313" key="2">
    <source>
        <dbReference type="EMBL" id="MBU9710454.1"/>
    </source>
</evidence>
<dbReference type="PANTHER" id="PTHR34300:SF2">
    <property type="entry name" value="QUEUOSINE PRECURSOR TRANSPORTER-RELATED"/>
    <property type="match status" value="1"/>
</dbReference>
<dbReference type="Proteomes" id="UP000784880">
    <property type="component" value="Unassembled WGS sequence"/>
</dbReference>
<protein>
    <recommendedName>
        <fullName evidence="1">Probable queuosine precursor transporter</fullName>
        <shortName evidence="1">Q precursor transporter</shortName>
    </recommendedName>
</protein>
<keyword evidence="1" id="KW-1003">Cell membrane</keyword>
<keyword evidence="1" id="KW-0472">Membrane</keyword>
<keyword evidence="1" id="KW-0813">Transport</keyword>
<comment type="similarity">
    <text evidence="1">Belongs to the vitamin uptake transporter (VUT/ECF) (TC 2.A.88) family. Q precursor transporter subfamily.</text>
</comment>
<feature type="transmembrane region" description="Helical" evidence="1">
    <location>
        <begin position="156"/>
        <end position="182"/>
    </location>
</feature>
<keyword evidence="1" id="KW-0812">Transmembrane</keyword>
<keyword evidence="1" id="KW-1133">Transmembrane helix</keyword>
<name>A0ABS6JB93_9BACI</name>
<dbReference type="EMBL" id="JAHQCS010000030">
    <property type="protein sequence ID" value="MBU9710454.1"/>
    <property type="molecule type" value="Genomic_DNA"/>
</dbReference>
<feature type="transmembrane region" description="Helical" evidence="1">
    <location>
        <begin position="188"/>
        <end position="210"/>
    </location>
</feature>
<accession>A0ABS6JB93</accession>
<sequence>MNNTVCFDEAKQHKLILLCALFFTALLVSNVISTKLFTVGGIVLTAGLLTYPLTFLITDSISEVFGKATAKRVVIYGLISNVMMIGFFYMAIMLPPAGFWPMQAEFEAILGAVPRMVAASLIAYSISQLWDVHIFHKLKEMTKGKHLWLRNNGSTLSSQLVDSCIFIFIAFYGTMPLSAIFAMIGTQYVIKLVFALADTPFIYLTVKWLYGQPIFKGKSNKEAPAHVS</sequence>
<dbReference type="HAMAP" id="MF_02088">
    <property type="entry name" value="Q_prec_transport"/>
    <property type="match status" value="1"/>
</dbReference>
<comment type="caution">
    <text evidence="2">The sequence shown here is derived from an EMBL/GenBank/DDBJ whole genome shotgun (WGS) entry which is preliminary data.</text>
</comment>
<organism evidence="2 3">
    <name type="scientific">Evansella tamaricis</name>
    <dbReference type="NCBI Taxonomy" id="2069301"/>
    <lineage>
        <taxon>Bacteria</taxon>
        <taxon>Bacillati</taxon>
        <taxon>Bacillota</taxon>
        <taxon>Bacilli</taxon>
        <taxon>Bacillales</taxon>
        <taxon>Bacillaceae</taxon>
        <taxon>Evansella</taxon>
    </lineage>
</organism>
<reference evidence="2 3" key="1">
    <citation type="submission" date="2021-06" db="EMBL/GenBank/DDBJ databases">
        <title>Bacillus sp. RD4P76, an endophyte from a halophyte.</title>
        <authorList>
            <person name="Sun J.-Q."/>
        </authorList>
    </citation>
    <scope>NUCLEOTIDE SEQUENCE [LARGE SCALE GENOMIC DNA]</scope>
    <source>
        <strain evidence="2 3">CGMCC 1.15917</strain>
    </source>
</reference>
<comment type="subcellular location">
    <subcellularLocation>
        <location evidence="1">Cell membrane</location>
        <topology evidence="1">Multi-pass membrane protein</topology>
    </subcellularLocation>
</comment>
<dbReference type="InterPro" id="IPR003744">
    <property type="entry name" value="YhhQ"/>
</dbReference>
<feature type="transmembrane region" description="Helical" evidence="1">
    <location>
        <begin position="15"/>
        <end position="33"/>
    </location>
</feature>
<evidence type="ECO:0000256" key="1">
    <source>
        <dbReference type="HAMAP-Rule" id="MF_02088"/>
    </source>
</evidence>
<feature type="transmembrane region" description="Helical" evidence="1">
    <location>
        <begin position="112"/>
        <end position="135"/>
    </location>
</feature>
<comment type="function">
    <text evidence="1">Involved in the import of queuosine (Q) precursors, required for Q precursor salvage.</text>
</comment>
<gene>
    <name evidence="2" type="ORF">KS419_01625</name>
</gene>
<keyword evidence="3" id="KW-1185">Reference proteome</keyword>
<dbReference type="PANTHER" id="PTHR34300">
    <property type="entry name" value="QUEUOSINE PRECURSOR TRANSPORTER-RELATED"/>
    <property type="match status" value="1"/>
</dbReference>
<feature type="transmembrane region" description="Helical" evidence="1">
    <location>
        <begin position="39"/>
        <end position="61"/>
    </location>
</feature>